<feature type="non-terminal residue" evidence="1">
    <location>
        <position position="121"/>
    </location>
</feature>
<organism evidence="1 2">
    <name type="scientific">Halonotius aquaticus</name>
    <dbReference type="NCBI Taxonomy" id="2216978"/>
    <lineage>
        <taxon>Archaea</taxon>
        <taxon>Methanobacteriati</taxon>
        <taxon>Methanobacteriota</taxon>
        <taxon>Stenosarchaea group</taxon>
        <taxon>Halobacteria</taxon>
        <taxon>Halobacteriales</taxon>
        <taxon>Haloferacaceae</taxon>
        <taxon>Halonotius</taxon>
    </lineage>
</organism>
<protein>
    <submittedName>
        <fullName evidence="1">Carboxypeptidase M32</fullName>
    </submittedName>
</protein>
<dbReference type="AlphaFoldDB" id="A0A3A6Q136"/>
<gene>
    <name evidence="1" type="ORF">DM826_04165</name>
</gene>
<dbReference type="EMBL" id="QKNY01000005">
    <property type="protein sequence ID" value="RJX44275.1"/>
    <property type="molecule type" value="Genomic_DNA"/>
</dbReference>
<keyword evidence="1" id="KW-0645">Protease</keyword>
<keyword evidence="1" id="KW-0378">Hydrolase</keyword>
<proteinExistence type="predicted"/>
<dbReference type="GO" id="GO:0004181">
    <property type="term" value="F:metallocarboxypeptidase activity"/>
    <property type="evidence" value="ECO:0007669"/>
    <property type="project" value="InterPro"/>
</dbReference>
<dbReference type="Pfam" id="PF02074">
    <property type="entry name" value="Peptidase_M32"/>
    <property type="match status" value="1"/>
</dbReference>
<dbReference type="PANTHER" id="PTHR34217:SF1">
    <property type="entry name" value="CARBOXYPEPTIDASE 1"/>
    <property type="match status" value="1"/>
</dbReference>
<keyword evidence="1" id="KW-0121">Carboxypeptidase</keyword>
<evidence type="ECO:0000313" key="2">
    <source>
        <dbReference type="Proteomes" id="UP000276588"/>
    </source>
</evidence>
<accession>A0A3A6Q136</accession>
<dbReference type="SUPFAM" id="SSF55486">
    <property type="entry name" value="Metalloproteases ('zincins'), catalytic domain"/>
    <property type="match status" value="1"/>
</dbReference>
<reference evidence="1 2" key="1">
    <citation type="submission" date="2018-06" db="EMBL/GenBank/DDBJ databases">
        <title>Halonotius sp. F13-13 a new haloarchaeeon isolated from a solar saltern from Isla Cristina, Huelva, Spain.</title>
        <authorList>
            <person name="Duran-Viseras A."/>
            <person name="Sanchez-Porro C."/>
            <person name="Ventosa A."/>
        </authorList>
    </citation>
    <scope>NUCLEOTIDE SEQUENCE [LARGE SCALE GENOMIC DNA]</scope>
    <source>
        <strain evidence="1 2">F13-13</strain>
    </source>
</reference>
<sequence>MVTDATQAEPPAAYTALLDEINRYNAVESATEVLSWDQQVMMPEGGTPARSTQLSTLSSISHELLVDGDVGNHLDELDDASLTPEQQAVVREIRREYVRAARVPRDLIEEISTATTEALGA</sequence>
<dbReference type="InterPro" id="IPR001333">
    <property type="entry name" value="Peptidase_M32_Taq"/>
</dbReference>
<dbReference type="Proteomes" id="UP000276588">
    <property type="component" value="Unassembled WGS sequence"/>
</dbReference>
<evidence type="ECO:0000313" key="1">
    <source>
        <dbReference type="EMBL" id="RJX44275.1"/>
    </source>
</evidence>
<dbReference type="PANTHER" id="PTHR34217">
    <property type="entry name" value="METAL-DEPENDENT CARBOXYPEPTIDASE"/>
    <property type="match status" value="1"/>
</dbReference>
<dbReference type="Gene3D" id="1.10.1370.30">
    <property type="match status" value="1"/>
</dbReference>
<name>A0A3A6Q136_9EURY</name>
<dbReference type="PROSITE" id="PS52034">
    <property type="entry name" value="PEPTIDASE_M32"/>
    <property type="match status" value="1"/>
</dbReference>
<keyword evidence="2" id="KW-1185">Reference proteome</keyword>
<dbReference type="GO" id="GO:0006508">
    <property type="term" value="P:proteolysis"/>
    <property type="evidence" value="ECO:0007669"/>
    <property type="project" value="InterPro"/>
</dbReference>
<comment type="caution">
    <text evidence="1">The sequence shown here is derived from an EMBL/GenBank/DDBJ whole genome shotgun (WGS) entry which is preliminary data.</text>
</comment>